<gene>
    <name evidence="11" type="ORF">JMJ56_21215</name>
</gene>
<evidence type="ECO:0000256" key="8">
    <source>
        <dbReference type="ARBA" id="ARBA00023136"/>
    </source>
</evidence>
<dbReference type="SUPFAM" id="SSF161098">
    <property type="entry name" value="MetI-like"/>
    <property type="match status" value="1"/>
</dbReference>
<keyword evidence="8 9" id="KW-0472">Membrane</keyword>
<keyword evidence="5" id="KW-0571">Peptide transport</keyword>
<evidence type="ECO:0000256" key="7">
    <source>
        <dbReference type="ARBA" id="ARBA00022989"/>
    </source>
</evidence>
<keyword evidence="2 9" id="KW-0813">Transport</keyword>
<feature type="domain" description="ABC transmembrane type-1" evidence="10">
    <location>
        <begin position="76"/>
        <end position="265"/>
    </location>
</feature>
<keyword evidence="12" id="KW-1185">Reference proteome</keyword>
<proteinExistence type="inferred from homology"/>
<dbReference type="Pfam" id="PF12911">
    <property type="entry name" value="OppC_N"/>
    <property type="match status" value="1"/>
</dbReference>
<evidence type="ECO:0000256" key="4">
    <source>
        <dbReference type="ARBA" id="ARBA00022692"/>
    </source>
</evidence>
<dbReference type="InterPro" id="IPR050366">
    <property type="entry name" value="BP-dependent_transpt_permease"/>
</dbReference>
<feature type="transmembrane region" description="Helical" evidence="9">
    <location>
        <begin position="12"/>
        <end position="35"/>
    </location>
</feature>
<dbReference type="PANTHER" id="PTHR43386:SF1">
    <property type="entry name" value="D,D-DIPEPTIDE TRANSPORT SYSTEM PERMEASE PROTEIN DDPC-RELATED"/>
    <property type="match status" value="1"/>
</dbReference>
<dbReference type="InterPro" id="IPR035906">
    <property type="entry name" value="MetI-like_sf"/>
</dbReference>
<dbReference type="InterPro" id="IPR025966">
    <property type="entry name" value="OppC_N"/>
</dbReference>
<keyword evidence="3" id="KW-1003">Cell membrane</keyword>
<name>A0ABS1U784_9PROT</name>
<dbReference type="Pfam" id="PF00528">
    <property type="entry name" value="BPD_transp_1"/>
    <property type="match status" value="1"/>
</dbReference>
<evidence type="ECO:0000256" key="3">
    <source>
        <dbReference type="ARBA" id="ARBA00022475"/>
    </source>
</evidence>
<comment type="subcellular location">
    <subcellularLocation>
        <location evidence="1 9">Cell membrane</location>
        <topology evidence="1 9">Multi-pass membrane protein</topology>
    </subcellularLocation>
</comment>
<reference evidence="11 12" key="1">
    <citation type="submission" date="2021-01" db="EMBL/GenBank/DDBJ databases">
        <title>Belnapia mucosa sp. nov. and Belnapia arida sp. nov., isolated from the Tabernas Desert (Almeria, Spain).</title>
        <authorList>
            <person name="Molina-Menor E."/>
            <person name="Vidal-Verdu A."/>
            <person name="Calonge A."/>
            <person name="Satari L."/>
            <person name="Pereto J."/>
            <person name="Porcar M."/>
        </authorList>
    </citation>
    <scope>NUCLEOTIDE SEQUENCE [LARGE SCALE GENOMIC DNA]</scope>
    <source>
        <strain evidence="11 12">T18</strain>
    </source>
</reference>
<feature type="transmembrane region" description="Helical" evidence="9">
    <location>
        <begin position="243"/>
        <end position="265"/>
    </location>
</feature>
<comment type="similarity">
    <text evidence="9">Belongs to the binding-protein-dependent transport system permease family.</text>
</comment>
<feature type="transmembrane region" description="Helical" evidence="9">
    <location>
        <begin position="197"/>
        <end position="223"/>
    </location>
</feature>
<comment type="caution">
    <text evidence="11">The sequence shown here is derived from an EMBL/GenBank/DDBJ whole genome shotgun (WGS) entry which is preliminary data.</text>
</comment>
<dbReference type="PROSITE" id="PS50928">
    <property type="entry name" value="ABC_TM1"/>
    <property type="match status" value="1"/>
</dbReference>
<dbReference type="CDD" id="cd06261">
    <property type="entry name" value="TM_PBP2"/>
    <property type="match status" value="1"/>
</dbReference>
<organism evidence="11 12">
    <name type="scientific">Belnapia arida</name>
    <dbReference type="NCBI Taxonomy" id="2804533"/>
    <lineage>
        <taxon>Bacteria</taxon>
        <taxon>Pseudomonadati</taxon>
        <taxon>Pseudomonadota</taxon>
        <taxon>Alphaproteobacteria</taxon>
        <taxon>Acetobacterales</taxon>
        <taxon>Roseomonadaceae</taxon>
        <taxon>Belnapia</taxon>
    </lineage>
</organism>
<evidence type="ECO:0000256" key="1">
    <source>
        <dbReference type="ARBA" id="ARBA00004651"/>
    </source>
</evidence>
<dbReference type="Proteomes" id="UP000660885">
    <property type="component" value="Unassembled WGS sequence"/>
</dbReference>
<sequence>MMLVLRKFLRDIPAVLGAVIVLGVVLLAIFGPWIAPYPEDAAASHLLRRLRPPSAAFPFGTDNLGRDILSRVILGARGALKVSLAVVGAAMAIGVPLGLVAGYGRGILSEAIMRVTDVFLALPQLILALALAQLLGPSVESAMLALALTYWPFFTRIVHTETQRLRNALFVDALQGIGASTPRILFLHILPNILSPIIVRATIGLGFTILVAAVLGFLGMGATPPDPDWGLAVAQSRSYLPNAWWFATFPGLAILVAVLGFNLLGDGLRDLVDPRLRRSR</sequence>
<dbReference type="InterPro" id="IPR000515">
    <property type="entry name" value="MetI-like"/>
</dbReference>
<protein>
    <submittedName>
        <fullName evidence="11">ABC transporter permease</fullName>
    </submittedName>
</protein>
<evidence type="ECO:0000313" key="11">
    <source>
        <dbReference type="EMBL" id="MBL6080541.1"/>
    </source>
</evidence>
<dbReference type="EMBL" id="JAETWB010000014">
    <property type="protein sequence ID" value="MBL6080541.1"/>
    <property type="molecule type" value="Genomic_DNA"/>
</dbReference>
<evidence type="ECO:0000256" key="9">
    <source>
        <dbReference type="RuleBase" id="RU363032"/>
    </source>
</evidence>
<evidence type="ECO:0000259" key="10">
    <source>
        <dbReference type="PROSITE" id="PS50928"/>
    </source>
</evidence>
<evidence type="ECO:0000256" key="6">
    <source>
        <dbReference type="ARBA" id="ARBA00022927"/>
    </source>
</evidence>
<evidence type="ECO:0000256" key="5">
    <source>
        <dbReference type="ARBA" id="ARBA00022856"/>
    </source>
</evidence>
<evidence type="ECO:0000256" key="2">
    <source>
        <dbReference type="ARBA" id="ARBA00022448"/>
    </source>
</evidence>
<feature type="transmembrane region" description="Helical" evidence="9">
    <location>
        <begin position="82"/>
        <end position="103"/>
    </location>
</feature>
<dbReference type="Gene3D" id="1.10.3720.10">
    <property type="entry name" value="MetI-like"/>
    <property type="match status" value="1"/>
</dbReference>
<evidence type="ECO:0000313" key="12">
    <source>
        <dbReference type="Proteomes" id="UP000660885"/>
    </source>
</evidence>
<dbReference type="PANTHER" id="PTHR43386">
    <property type="entry name" value="OLIGOPEPTIDE TRANSPORT SYSTEM PERMEASE PROTEIN APPC"/>
    <property type="match status" value="1"/>
</dbReference>
<keyword evidence="7 9" id="KW-1133">Transmembrane helix</keyword>
<keyword evidence="6" id="KW-0653">Protein transport</keyword>
<keyword evidence="4 9" id="KW-0812">Transmembrane</keyword>
<accession>A0ABS1U784</accession>